<dbReference type="RefSeq" id="WP_285573191.1">
    <property type="nucleotide sequence ID" value="NZ_BSTK01000005.1"/>
</dbReference>
<accession>A0A9W6S286</accession>
<keyword evidence="2" id="KW-1185">Reference proteome</keyword>
<sequence length="72" mass="7685">MRGNGQPALVDLSGVDLEAPDLQQDESVIGWALARRRREGDEGTPGYASFINDTVLEGARRTERGTRAGGTA</sequence>
<evidence type="ECO:0000313" key="1">
    <source>
        <dbReference type="EMBL" id="GLY85893.1"/>
    </source>
</evidence>
<comment type="caution">
    <text evidence="1">The sequence shown here is derived from an EMBL/GenBank/DDBJ whole genome shotgun (WGS) entry which is preliminary data.</text>
</comment>
<evidence type="ECO:0000313" key="2">
    <source>
        <dbReference type="Proteomes" id="UP001165074"/>
    </source>
</evidence>
<protein>
    <submittedName>
        <fullName evidence="1">Uncharacterized protein</fullName>
    </submittedName>
</protein>
<name>A0A9W6S286_9ACTN</name>
<dbReference type="EMBL" id="BSTK01000005">
    <property type="protein sequence ID" value="GLY85893.1"/>
    <property type="molecule type" value="Genomic_DNA"/>
</dbReference>
<proteinExistence type="predicted"/>
<organism evidence="1 2">
    <name type="scientific">Actinoallomurus iriomotensis</name>
    <dbReference type="NCBI Taxonomy" id="478107"/>
    <lineage>
        <taxon>Bacteria</taxon>
        <taxon>Bacillati</taxon>
        <taxon>Actinomycetota</taxon>
        <taxon>Actinomycetes</taxon>
        <taxon>Streptosporangiales</taxon>
        <taxon>Thermomonosporaceae</taxon>
        <taxon>Actinoallomurus</taxon>
    </lineage>
</organism>
<reference evidence="1" key="1">
    <citation type="submission" date="2023-03" db="EMBL/GenBank/DDBJ databases">
        <title>Actinoallomurus iriomotensis NBRC 103684.</title>
        <authorList>
            <person name="Ichikawa N."/>
            <person name="Sato H."/>
            <person name="Tonouchi N."/>
        </authorList>
    </citation>
    <scope>NUCLEOTIDE SEQUENCE</scope>
    <source>
        <strain evidence="1">NBRC 103684</strain>
    </source>
</reference>
<dbReference type="Proteomes" id="UP001165074">
    <property type="component" value="Unassembled WGS sequence"/>
</dbReference>
<gene>
    <name evidence="1" type="ORF">Airi02_038220</name>
</gene>
<dbReference type="AlphaFoldDB" id="A0A9W6S286"/>